<protein>
    <submittedName>
        <fullName evidence="1">Uncharacterized protein</fullName>
    </submittedName>
</protein>
<dbReference type="EMBL" id="KP027195">
    <property type="protein sequence ID" value="AJD82139.1"/>
    <property type="molecule type" value="Genomic_DNA"/>
</dbReference>
<proteinExistence type="predicted"/>
<reference evidence="1 2" key="1">
    <citation type="submission" date="2014-10" db="EMBL/GenBank/DDBJ databases">
        <authorList>
            <person name="Mackenzie J."/>
            <person name="Lekholoane M."/>
            <person name="Leqhaoe R."/>
            <person name="Mcunu Z."/>
            <person name="Mzobe Z."/>
            <person name="Rodel H."/>
            <person name="Seagreen C."/>
            <person name="Mazeka N."/>
            <person name="Larsen M.H."/>
            <person name="Rubin E.J."/>
            <person name="Russell D.A."/>
            <person name="Guerrero C.A."/>
            <person name="Bowman C.A."/>
            <person name="Jacobs-Sera D."/>
            <person name="Hendrix R.W."/>
            <person name="Hatfull G.F."/>
        </authorList>
    </citation>
    <scope>NUCLEOTIDE SEQUENCE [LARGE SCALE GENOMIC DNA]</scope>
</reference>
<dbReference type="Proteomes" id="UP000031718">
    <property type="component" value="Segment"/>
</dbReference>
<evidence type="ECO:0000313" key="1">
    <source>
        <dbReference type="EMBL" id="AJD82139.1"/>
    </source>
</evidence>
<gene>
    <name evidence="1" type="primary">67</name>
    <name evidence="1" type="ORF">COSMO_67</name>
</gene>
<organism evidence="1 2">
    <name type="scientific">Mycobacterium phage Cosmo</name>
    <dbReference type="NCBI Taxonomy" id="1567467"/>
    <lineage>
        <taxon>Viruses</taxon>
        <taxon>Duplodnaviria</taxon>
        <taxon>Heunggongvirae</taxon>
        <taxon>Uroviricota</taxon>
        <taxon>Caudoviricetes</taxon>
        <taxon>Vilmaviridae</taxon>
        <taxon>Wildcatvirus</taxon>
        <taxon>Wildcatvirus wildcat</taxon>
        <taxon>Mycobacterium virus Wildcat</taxon>
    </lineage>
</organism>
<sequence length="67" mass="7942">MLYLLGLLGLHRVKIVYKSGHVEKFFAHEFEWKRNGSNVSATWKSVALCKRPMDLHLDEIESVWQLW</sequence>
<name>A0A0B5A2X0_9CAUD</name>
<accession>A0A0B5A2X0</accession>
<evidence type="ECO:0000313" key="2">
    <source>
        <dbReference type="Proteomes" id="UP000031718"/>
    </source>
</evidence>